<evidence type="ECO:0000256" key="2">
    <source>
        <dbReference type="SAM" id="Phobius"/>
    </source>
</evidence>
<evidence type="ECO:0000313" key="4">
    <source>
        <dbReference type="Proteomes" id="UP001293791"/>
    </source>
</evidence>
<dbReference type="Gene3D" id="3.40.395.10">
    <property type="entry name" value="Adenoviral Proteinase, Chain A"/>
    <property type="match status" value="1"/>
</dbReference>
<protein>
    <recommendedName>
        <fullName evidence="5">Ubiquitin-like protease family profile domain-containing protein</fullName>
    </recommendedName>
</protein>
<sequence length="404" mass="47299">MPKNREENRRYGMEGNFEDSSILDKENYKNRKYLYGMQDITNMLSALKSKLLKHFDPIVDPGDYFAPNQEGIFIFNVQSIKSLDPKHDNDNTFQSENLIHDIHKAKEKYSFWSTHENPVQLNLFIIPILYGGHWVYIVIEPNYQLSNFNINWDNPFGSFNQDLKAKIFNEIKKAFKNFFPGKEVTDKDFLHSENKIDQQGKGKNGWDCGPIIIQNIVDYINHFKNDQRIDKVQFTIKTPELKHIAQVRLNQIMGLWRIQPNELQDDNIVKQIEADWQISQKEEPIAEKTITTSRATQFPEPTKIIEHDDQIEPAGFIKRMIFKLRDIFAFLLLPLYTVLNAMFYSNTAQVSPDNKANNQKQDLIEPPVIKDPNIPDYKKRAGGRLLYEHKPKDAKKKPERRASI</sequence>
<organism evidence="3 4">
    <name type="scientific">Candidatus Cyrtobacter comes</name>
    <dbReference type="NCBI Taxonomy" id="675776"/>
    <lineage>
        <taxon>Bacteria</taxon>
        <taxon>Pseudomonadati</taxon>
        <taxon>Pseudomonadota</taxon>
        <taxon>Alphaproteobacteria</taxon>
        <taxon>Rickettsiales</taxon>
        <taxon>Candidatus Midichloriaceae</taxon>
        <taxon>Candidatus Cyrtobacter</taxon>
    </lineage>
</organism>
<comment type="caution">
    <text evidence="3">The sequence shown here is derived from an EMBL/GenBank/DDBJ whole genome shotgun (WGS) entry which is preliminary data.</text>
</comment>
<proteinExistence type="predicted"/>
<dbReference type="Proteomes" id="UP001293791">
    <property type="component" value="Unassembled WGS sequence"/>
</dbReference>
<evidence type="ECO:0008006" key="5">
    <source>
        <dbReference type="Google" id="ProtNLM"/>
    </source>
</evidence>
<dbReference type="InterPro" id="IPR038765">
    <property type="entry name" value="Papain-like_cys_pep_sf"/>
</dbReference>
<keyword evidence="2" id="KW-0812">Transmembrane</keyword>
<dbReference type="RefSeq" id="WP_322497893.1">
    <property type="nucleotide sequence ID" value="NZ_JARGYT010000048.1"/>
</dbReference>
<keyword evidence="4" id="KW-1185">Reference proteome</keyword>
<feature type="transmembrane region" description="Helical" evidence="2">
    <location>
        <begin position="327"/>
        <end position="345"/>
    </location>
</feature>
<name>A0ABU5L8H4_9RICK</name>
<accession>A0ABU5L8H4</accession>
<dbReference type="EMBL" id="JARGYT010000048">
    <property type="protein sequence ID" value="MDZ5762426.1"/>
    <property type="molecule type" value="Genomic_DNA"/>
</dbReference>
<gene>
    <name evidence="3" type="ORF">Cyrtocomes_00809</name>
</gene>
<keyword evidence="2" id="KW-1133">Transmembrane helix</keyword>
<keyword evidence="2" id="KW-0472">Membrane</keyword>
<evidence type="ECO:0000256" key="1">
    <source>
        <dbReference type="SAM" id="MobiDB-lite"/>
    </source>
</evidence>
<dbReference type="SUPFAM" id="SSF54001">
    <property type="entry name" value="Cysteine proteinases"/>
    <property type="match status" value="1"/>
</dbReference>
<feature type="region of interest" description="Disordered" evidence="1">
    <location>
        <begin position="350"/>
        <end position="404"/>
    </location>
</feature>
<feature type="compositionally biased region" description="Polar residues" evidence="1">
    <location>
        <begin position="350"/>
        <end position="361"/>
    </location>
</feature>
<feature type="compositionally biased region" description="Basic residues" evidence="1">
    <location>
        <begin position="392"/>
        <end position="404"/>
    </location>
</feature>
<reference evidence="3 4" key="1">
    <citation type="submission" date="2023-02" db="EMBL/GenBank/DDBJ databases">
        <title>Host association and intracellularity evolved multiple times independently in the Rickettsiales.</title>
        <authorList>
            <person name="Castelli M."/>
            <person name="Nardi T."/>
            <person name="Gammuto L."/>
            <person name="Bellinzona G."/>
            <person name="Sabaneyeva E."/>
            <person name="Potekhin A."/>
            <person name="Serra V."/>
            <person name="Petroni G."/>
            <person name="Sassera D."/>
        </authorList>
    </citation>
    <scope>NUCLEOTIDE SEQUENCE [LARGE SCALE GENOMIC DNA]</scope>
    <source>
        <strain evidence="3 4">BOD18</strain>
    </source>
</reference>
<evidence type="ECO:0000313" key="3">
    <source>
        <dbReference type="EMBL" id="MDZ5762426.1"/>
    </source>
</evidence>